<evidence type="ECO:0000313" key="2">
    <source>
        <dbReference type="EMBL" id="MFI6501169.1"/>
    </source>
</evidence>
<dbReference type="Proteomes" id="UP001612741">
    <property type="component" value="Unassembled WGS sequence"/>
</dbReference>
<feature type="chain" id="PRO_5045301799" description="Calcium-binding protein" evidence="1">
    <location>
        <begin position="27"/>
        <end position="241"/>
    </location>
</feature>
<dbReference type="EMBL" id="JBITGY010000007">
    <property type="protein sequence ID" value="MFI6501169.1"/>
    <property type="molecule type" value="Genomic_DNA"/>
</dbReference>
<dbReference type="RefSeq" id="WP_397085516.1">
    <property type="nucleotide sequence ID" value="NZ_JBITGY010000007.1"/>
</dbReference>
<keyword evidence="1" id="KW-0732">Signal</keyword>
<evidence type="ECO:0000313" key="3">
    <source>
        <dbReference type="Proteomes" id="UP001612741"/>
    </source>
</evidence>
<name>A0ABW7Z367_9ACTN</name>
<evidence type="ECO:0008006" key="4">
    <source>
        <dbReference type="Google" id="ProtNLM"/>
    </source>
</evidence>
<proteinExistence type="predicted"/>
<gene>
    <name evidence="2" type="ORF">ACIBG2_27585</name>
</gene>
<comment type="caution">
    <text evidence="2">The sequence shown here is derived from an EMBL/GenBank/DDBJ whole genome shotgun (WGS) entry which is preliminary data.</text>
</comment>
<organism evidence="2 3">
    <name type="scientific">Nonomuraea typhae</name>
    <dbReference type="NCBI Taxonomy" id="2603600"/>
    <lineage>
        <taxon>Bacteria</taxon>
        <taxon>Bacillati</taxon>
        <taxon>Actinomycetota</taxon>
        <taxon>Actinomycetes</taxon>
        <taxon>Streptosporangiales</taxon>
        <taxon>Streptosporangiaceae</taxon>
        <taxon>Nonomuraea</taxon>
    </lineage>
</organism>
<reference evidence="2 3" key="1">
    <citation type="submission" date="2024-10" db="EMBL/GenBank/DDBJ databases">
        <title>The Natural Products Discovery Center: Release of the First 8490 Sequenced Strains for Exploring Actinobacteria Biosynthetic Diversity.</title>
        <authorList>
            <person name="Kalkreuter E."/>
            <person name="Kautsar S.A."/>
            <person name="Yang D."/>
            <person name="Bader C.D."/>
            <person name="Teijaro C.N."/>
            <person name="Fluegel L."/>
            <person name="Davis C.M."/>
            <person name="Simpson J.R."/>
            <person name="Lauterbach L."/>
            <person name="Steele A.D."/>
            <person name="Gui C."/>
            <person name="Meng S."/>
            <person name="Li G."/>
            <person name="Viehrig K."/>
            <person name="Ye F."/>
            <person name="Su P."/>
            <person name="Kiefer A.F."/>
            <person name="Nichols A."/>
            <person name="Cepeda A.J."/>
            <person name="Yan W."/>
            <person name="Fan B."/>
            <person name="Jiang Y."/>
            <person name="Adhikari A."/>
            <person name="Zheng C.-J."/>
            <person name="Schuster L."/>
            <person name="Cowan T.M."/>
            <person name="Smanski M.J."/>
            <person name="Chevrette M.G."/>
            <person name="De Carvalho L.P.S."/>
            <person name="Shen B."/>
        </authorList>
    </citation>
    <scope>NUCLEOTIDE SEQUENCE [LARGE SCALE GENOMIC DNA]</scope>
    <source>
        <strain evidence="2 3">NPDC050545</strain>
    </source>
</reference>
<keyword evidence="3" id="KW-1185">Reference proteome</keyword>
<evidence type="ECO:0000256" key="1">
    <source>
        <dbReference type="SAM" id="SignalP"/>
    </source>
</evidence>
<protein>
    <recommendedName>
        <fullName evidence="4">Calcium-binding protein</fullName>
    </recommendedName>
</protein>
<sequence length="241" mass="26627">MKKIAVGVVSAMVGGAMLLTGGTATAQTRAASVEIQSISPNPVVVPKGGETTAYIKVNASSDVEKVTVKVRPEGNTFRALTDKTVTQQSWRFTTLFDSNDYEGKWSAIAEAFNKDGKKVAEDTAYFSVDIEEGGKSDTRITRFNADPYKVRKGKSIHFSGRLQVDDDGWEGVRGEKVDIYYRANGYSSWKWVASGKTKWGGKFYAKTRAWKSGTFKAVYEGSDELNSSESGRDYVRVVRWH</sequence>
<feature type="signal peptide" evidence="1">
    <location>
        <begin position="1"/>
        <end position="26"/>
    </location>
</feature>
<accession>A0ABW7Z367</accession>